<dbReference type="InterPro" id="IPR013785">
    <property type="entry name" value="Aldolase_TIM"/>
</dbReference>
<feature type="domain" description="Radical SAM core" evidence="5">
    <location>
        <begin position="106"/>
        <end position="256"/>
    </location>
</feature>
<evidence type="ECO:0000313" key="7">
    <source>
        <dbReference type="Proteomes" id="UP000261080"/>
    </source>
</evidence>
<evidence type="ECO:0000256" key="2">
    <source>
        <dbReference type="ARBA" id="ARBA00022723"/>
    </source>
</evidence>
<dbReference type="GO" id="GO:0003824">
    <property type="term" value="F:catalytic activity"/>
    <property type="evidence" value="ECO:0007669"/>
    <property type="project" value="InterPro"/>
</dbReference>
<dbReference type="Gene3D" id="3.20.20.70">
    <property type="entry name" value="Aldolase class I"/>
    <property type="match status" value="1"/>
</dbReference>
<keyword evidence="4" id="KW-0411">Iron-sulfur</keyword>
<evidence type="ECO:0000256" key="3">
    <source>
        <dbReference type="ARBA" id="ARBA00023004"/>
    </source>
</evidence>
<keyword evidence="7" id="KW-1185">Reference proteome</keyword>
<dbReference type="Proteomes" id="UP000261080">
    <property type="component" value="Unassembled WGS sequence"/>
</dbReference>
<dbReference type="InterPro" id="IPR050377">
    <property type="entry name" value="Radical_SAM_PqqE_MftC-like"/>
</dbReference>
<evidence type="ECO:0000313" key="6">
    <source>
        <dbReference type="EMBL" id="RGE84617.1"/>
    </source>
</evidence>
<sequence length="309" mass="36063">MNTSQYYLSCEHLEYNVVFFTDRIRVCCGDEIRRSNSLLPGIAIDDINLDNLDDLLSEFRQYKEQIVRDINSNKPIICKGCKYLRKDYWEKSATFKLVNFSTDYPCNLKCSYCFQNSKDYNYKTNYDIYKLISKVLQSKFISKQTQFIYACGELGIHPKAQELIQFFEGNKVSFFTNATKYFESMHQLICKPQNSMLVSIDSGTKETYRKIKGADLFETVCENLCCYAKNNGNVILKYILTHGNTSMDDLNGFIDFCVKANIHNIRIVYDWNITVANSQMQNAAIYLLHKAKKRKINCYVDESFTCERM</sequence>
<gene>
    <name evidence="6" type="ORF">DW016_14835</name>
</gene>
<dbReference type="CDD" id="cd01335">
    <property type="entry name" value="Radical_SAM"/>
    <property type="match status" value="1"/>
</dbReference>
<comment type="caution">
    <text evidence="6">The sequence shown here is derived from an EMBL/GenBank/DDBJ whole genome shotgun (WGS) entry which is preliminary data.</text>
</comment>
<evidence type="ECO:0000256" key="1">
    <source>
        <dbReference type="ARBA" id="ARBA00022691"/>
    </source>
</evidence>
<keyword evidence="1" id="KW-0949">S-adenosyl-L-methionine</keyword>
<reference evidence="6 7" key="1">
    <citation type="submission" date="2018-08" db="EMBL/GenBank/DDBJ databases">
        <title>A genome reference for cultivated species of the human gut microbiota.</title>
        <authorList>
            <person name="Zou Y."/>
            <person name="Xue W."/>
            <person name="Luo G."/>
        </authorList>
    </citation>
    <scope>NUCLEOTIDE SEQUENCE [LARGE SCALE GENOMIC DNA]</scope>
    <source>
        <strain evidence="6 7">AF37-2AT</strain>
    </source>
</reference>
<organism evidence="6 7">
    <name type="scientific">Sellimonas intestinalis</name>
    <dbReference type="NCBI Taxonomy" id="1653434"/>
    <lineage>
        <taxon>Bacteria</taxon>
        <taxon>Bacillati</taxon>
        <taxon>Bacillota</taxon>
        <taxon>Clostridia</taxon>
        <taxon>Lachnospirales</taxon>
        <taxon>Lachnospiraceae</taxon>
        <taxon>Sellimonas</taxon>
    </lineage>
</organism>
<evidence type="ECO:0000259" key="5">
    <source>
        <dbReference type="Pfam" id="PF04055"/>
    </source>
</evidence>
<keyword evidence="2" id="KW-0479">Metal-binding</keyword>
<dbReference type="SUPFAM" id="SSF102114">
    <property type="entry name" value="Radical SAM enzymes"/>
    <property type="match status" value="1"/>
</dbReference>
<dbReference type="PANTHER" id="PTHR11228:SF7">
    <property type="entry name" value="PQQA PEPTIDE CYCLASE"/>
    <property type="match status" value="1"/>
</dbReference>
<dbReference type="OrthoDB" id="9810775at2"/>
<name>A0A3E3JYD7_9FIRM</name>
<accession>A0A3E3JYD7</accession>
<dbReference type="AlphaFoldDB" id="A0A3E3JYD7"/>
<dbReference type="RefSeq" id="WP_024734110.1">
    <property type="nucleotide sequence ID" value="NZ_CP094681.1"/>
</dbReference>
<keyword evidence="3" id="KW-0408">Iron</keyword>
<dbReference type="InterPro" id="IPR007197">
    <property type="entry name" value="rSAM"/>
</dbReference>
<dbReference type="GO" id="GO:0046872">
    <property type="term" value="F:metal ion binding"/>
    <property type="evidence" value="ECO:0007669"/>
    <property type="project" value="UniProtKB-KW"/>
</dbReference>
<dbReference type="SFLD" id="SFLDS00029">
    <property type="entry name" value="Radical_SAM"/>
    <property type="match status" value="1"/>
</dbReference>
<dbReference type="InterPro" id="IPR058240">
    <property type="entry name" value="rSAM_sf"/>
</dbReference>
<dbReference type="GeneID" id="97194571"/>
<dbReference type="GO" id="GO:0051536">
    <property type="term" value="F:iron-sulfur cluster binding"/>
    <property type="evidence" value="ECO:0007669"/>
    <property type="project" value="UniProtKB-KW"/>
</dbReference>
<dbReference type="Pfam" id="PF04055">
    <property type="entry name" value="Radical_SAM"/>
    <property type="match status" value="1"/>
</dbReference>
<protein>
    <submittedName>
        <fullName evidence="6">Radical SAM protein</fullName>
    </submittedName>
</protein>
<proteinExistence type="predicted"/>
<evidence type="ECO:0000256" key="4">
    <source>
        <dbReference type="ARBA" id="ARBA00023014"/>
    </source>
</evidence>
<dbReference type="PANTHER" id="PTHR11228">
    <property type="entry name" value="RADICAL SAM DOMAIN PROTEIN"/>
    <property type="match status" value="1"/>
</dbReference>
<dbReference type="EMBL" id="QVLX01000013">
    <property type="protein sequence ID" value="RGE84617.1"/>
    <property type="molecule type" value="Genomic_DNA"/>
</dbReference>